<dbReference type="AlphaFoldDB" id="A0A8S0SWY5"/>
<protein>
    <submittedName>
        <fullName evidence="1">Uncharacterized protein</fullName>
    </submittedName>
</protein>
<dbReference type="EMBL" id="CACTIH010005568">
    <property type="protein sequence ID" value="CAA2997788.1"/>
    <property type="molecule type" value="Genomic_DNA"/>
</dbReference>
<dbReference type="Gramene" id="OE9A076415T1">
    <property type="protein sequence ID" value="OE9A076415C1"/>
    <property type="gene ID" value="OE9A076415"/>
</dbReference>
<dbReference type="OrthoDB" id="927638at2759"/>
<proteinExistence type="predicted"/>
<name>A0A8S0SWY5_OLEEU</name>
<accession>A0A8S0SWY5</accession>
<comment type="caution">
    <text evidence="1">The sequence shown here is derived from an EMBL/GenBank/DDBJ whole genome shotgun (WGS) entry which is preliminary data.</text>
</comment>
<gene>
    <name evidence="1" type="ORF">OLEA9_A076415</name>
</gene>
<reference evidence="1 2" key="1">
    <citation type="submission" date="2019-12" db="EMBL/GenBank/DDBJ databases">
        <authorList>
            <person name="Alioto T."/>
            <person name="Alioto T."/>
            <person name="Gomez Garrido J."/>
        </authorList>
    </citation>
    <scope>NUCLEOTIDE SEQUENCE [LARGE SCALE GENOMIC DNA]</scope>
</reference>
<evidence type="ECO:0000313" key="2">
    <source>
        <dbReference type="Proteomes" id="UP000594638"/>
    </source>
</evidence>
<keyword evidence="2" id="KW-1185">Reference proteome</keyword>
<organism evidence="1 2">
    <name type="scientific">Olea europaea subsp. europaea</name>
    <dbReference type="NCBI Taxonomy" id="158383"/>
    <lineage>
        <taxon>Eukaryota</taxon>
        <taxon>Viridiplantae</taxon>
        <taxon>Streptophyta</taxon>
        <taxon>Embryophyta</taxon>
        <taxon>Tracheophyta</taxon>
        <taxon>Spermatophyta</taxon>
        <taxon>Magnoliopsida</taxon>
        <taxon>eudicotyledons</taxon>
        <taxon>Gunneridae</taxon>
        <taxon>Pentapetalae</taxon>
        <taxon>asterids</taxon>
        <taxon>lamiids</taxon>
        <taxon>Lamiales</taxon>
        <taxon>Oleaceae</taxon>
        <taxon>Oleeae</taxon>
        <taxon>Olea</taxon>
    </lineage>
</organism>
<dbReference type="Proteomes" id="UP000594638">
    <property type="component" value="Unassembled WGS sequence"/>
</dbReference>
<sequence>MSNRDIFSFFYSLNSIPSFFPFPAHLTPDFVQPPSTLDSASTSLLIWVQFLTRRELFHDILTGTNAKAGVEIYAPQFFARQLGFGQTWPVPPCYSKNLTDRFHTINRTETQVIDAHNLLLTSKFSLVPFNSSCAIHPLFEQL</sequence>
<evidence type="ECO:0000313" key="1">
    <source>
        <dbReference type="EMBL" id="CAA2997788.1"/>
    </source>
</evidence>